<dbReference type="AlphaFoldDB" id="A0AA88SU91"/>
<reference evidence="1" key="1">
    <citation type="submission" date="2023-08" db="EMBL/GenBank/DDBJ databases">
        <title>Pelteobagrus vachellii genome.</title>
        <authorList>
            <person name="Liu H."/>
        </authorList>
    </citation>
    <scope>NUCLEOTIDE SEQUENCE</scope>
    <source>
        <strain evidence="1">PRFRI_2022a</strain>
        <tissue evidence="1">Muscle</tissue>
    </source>
</reference>
<dbReference type="Proteomes" id="UP001187315">
    <property type="component" value="Unassembled WGS sequence"/>
</dbReference>
<proteinExistence type="predicted"/>
<gene>
    <name evidence="1" type="ORF">Q7C36_011594</name>
</gene>
<protein>
    <submittedName>
        <fullName evidence="1">Uncharacterized protein</fullName>
    </submittedName>
</protein>
<keyword evidence="2" id="KW-1185">Reference proteome</keyword>
<name>A0AA88SU91_TACVA</name>
<evidence type="ECO:0000313" key="2">
    <source>
        <dbReference type="Proteomes" id="UP001187315"/>
    </source>
</evidence>
<organism evidence="1 2">
    <name type="scientific">Tachysurus vachellii</name>
    <name type="common">Darkbarbel catfish</name>
    <name type="synonym">Pelteobagrus vachellii</name>
    <dbReference type="NCBI Taxonomy" id="175792"/>
    <lineage>
        <taxon>Eukaryota</taxon>
        <taxon>Metazoa</taxon>
        <taxon>Chordata</taxon>
        <taxon>Craniata</taxon>
        <taxon>Vertebrata</taxon>
        <taxon>Euteleostomi</taxon>
        <taxon>Actinopterygii</taxon>
        <taxon>Neopterygii</taxon>
        <taxon>Teleostei</taxon>
        <taxon>Ostariophysi</taxon>
        <taxon>Siluriformes</taxon>
        <taxon>Bagridae</taxon>
        <taxon>Tachysurus</taxon>
    </lineage>
</organism>
<dbReference type="EMBL" id="JAVHJS010000011">
    <property type="protein sequence ID" value="KAK2843379.1"/>
    <property type="molecule type" value="Genomic_DNA"/>
</dbReference>
<comment type="caution">
    <text evidence="1">The sequence shown here is derived from an EMBL/GenBank/DDBJ whole genome shotgun (WGS) entry which is preliminary data.</text>
</comment>
<sequence length="278" mass="32020">MVITAAQHLPQHQQGILGHRQISQLPPLKQHVPQIISSPPDSQDLYPKPVQSIIKSHPPQRAKAWKPITCPMELSAASKSSNEHVSMRNKGGFLQAQTLLIGERTKKRQQHIREQQRIYTSTVGGAGNSQIEKIRVVSRPTQRDIFWDETKGQNLDFRELLQPSPPLMPEADSGMEEMTRRLKSEVGLKGNLSRDLNESVTISPGRIRQQNLPWLEDFRKNEQNHLNTWDIVESQWGHKLWQDTHWESRENEEGEMEGNTSGQVNSVHRKWNHWDKLT</sequence>
<accession>A0AA88SU91</accession>
<evidence type="ECO:0000313" key="1">
    <source>
        <dbReference type="EMBL" id="KAK2843379.1"/>
    </source>
</evidence>